<dbReference type="CDD" id="cd02440">
    <property type="entry name" value="AdoMet_MTases"/>
    <property type="match status" value="1"/>
</dbReference>
<dbReference type="GO" id="GO:0032259">
    <property type="term" value="P:methylation"/>
    <property type="evidence" value="ECO:0007669"/>
    <property type="project" value="UniProtKB-KW"/>
</dbReference>
<keyword evidence="1 4" id="KW-0489">Methyltransferase</keyword>
<protein>
    <submittedName>
        <fullName evidence="4">Methyltransferase</fullName>
    </submittedName>
</protein>
<dbReference type="PANTHER" id="PTHR43861:SF1">
    <property type="entry name" value="TRANS-ACONITATE 2-METHYLTRANSFERASE"/>
    <property type="match status" value="1"/>
</dbReference>
<evidence type="ECO:0000313" key="5">
    <source>
        <dbReference type="Proteomes" id="UP000053398"/>
    </source>
</evidence>
<keyword evidence="5" id="KW-1185">Reference proteome</keyword>
<dbReference type="RefSeq" id="WP_059262925.1">
    <property type="nucleotide sequence ID" value="NZ_KQ948354.1"/>
</dbReference>
<dbReference type="GO" id="GO:0017000">
    <property type="term" value="P:antibiotic biosynthetic process"/>
    <property type="evidence" value="ECO:0007669"/>
    <property type="project" value="UniProtKB-ARBA"/>
</dbReference>
<name>A0A101QJ29_STRCK</name>
<evidence type="ECO:0000313" key="4">
    <source>
        <dbReference type="EMBL" id="KUN30754.1"/>
    </source>
</evidence>
<dbReference type="EMBL" id="LMWP01000009">
    <property type="protein sequence ID" value="KUN30754.1"/>
    <property type="molecule type" value="Genomic_DNA"/>
</dbReference>
<evidence type="ECO:0000256" key="2">
    <source>
        <dbReference type="ARBA" id="ARBA00022679"/>
    </source>
</evidence>
<evidence type="ECO:0000259" key="3">
    <source>
        <dbReference type="Pfam" id="PF13649"/>
    </source>
</evidence>
<gene>
    <name evidence="4" type="ORF">AQJ11_11115</name>
</gene>
<comment type="caution">
    <text evidence="4">The sequence shown here is derived from an EMBL/GenBank/DDBJ whole genome shotgun (WGS) entry which is preliminary data.</text>
</comment>
<dbReference type="Proteomes" id="UP000053398">
    <property type="component" value="Unassembled WGS sequence"/>
</dbReference>
<dbReference type="SUPFAM" id="SSF53335">
    <property type="entry name" value="S-adenosyl-L-methionine-dependent methyltransferases"/>
    <property type="match status" value="1"/>
</dbReference>
<dbReference type="InterPro" id="IPR041698">
    <property type="entry name" value="Methyltransf_25"/>
</dbReference>
<evidence type="ECO:0000256" key="1">
    <source>
        <dbReference type="ARBA" id="ARBA00022603"/>
    </source>
</evidence>
<keyword evidence="2 4" id="KW-0808">Transferase</keyword>
<organism evidence="4 5">
    <name type="scientific">Streptomyces corchorusii</name>
    <name type="common">Streptomyces chibaensis</name>
    <dbReference type="NCBI Taxonomy" id="1903"/>
    <lineage>
        <taxon>Bacteria</taxon>
        <taxon>Bacillati</taxon>
        <taxon>Actinomycetota</taxon>
        <taxon>Actinomycetes</taxon>
        <taxon>Kitasatosporales</taxon>
        <taxon>Streptomycetaceae</taxon>
        <taxon>Streptomyces</taxon>
    </lineage>
</organism>
<dbReference type="InterPro" id="IPR029063">
    <property type="entry name" value="SAM-dependent_MTases_sf"/>
</dbReference>
<dbReference type="AlphaFoldDB" id="A0A101QJ29"/>
<dbReference type="Pfam" id="PF13649">
    <property type="entry name" value="Methyltransf_25"/>
    <property type="match status" value="1"/>
</dbReference>
<sequence length="217" mass="23253">MSDSTADFLRTTRTSYDTIAEDYGACFPPGDLHPLDRTLIRTFAELVTANGSAPVADLGSGPGHVTALLHEQGVPVFGVDLSPVMVTLARAAYPALRFHVGSMTALDLPDATLGGVLALYSTIHLPDEELPTACAEFRRTLAPGGHALLGFQSGPEPGRLHLTERFGHDIDLDYYWRTPEQVAEALTGAGLHLVATVLREPAAQETRPRGFVLARRG</sequence>
<feature type="domain" description="Methyltransferase" evidence="3">
    <location>
        <begin position="55"/>
        <end position="145"/>
    </location>
</feature>
<reference evidence="4 5" key="1">
    <citation type="submission" date="2015-10" db="EMBL/GenBank/DDBJ databases">
        <title>Draft genome sequence of Streptomyces corchorusii DSM 40340, type strain for the species Streptomyces corchorusii.</title>
        <authorList>
            <person name="Ruckert C."/>
            <person name="Winkler A."/>
            <person name="Kalinowski J."/>
            <person name="Kampfer P."/>
            <person name="Glaeser S."/>
        </authorList>
    </citation>
    <scope>NUCLEOTIDE SEQUENCE [LARGE SCALE GENOMIC DNA]</scope>
    <source>
        <strain evidence="4 5">DSM 40340</strain>
    </source>
</reference>
<proteinExistence type="predicted"/>
<dbReference type="GO" id="GO:0008168">
    <property type="term" value="F:methyltransferase activity"/>
    <property type="evidence" value="ECO:0007669"/>
    <property type="project" value="UniProtKB-KW"/>
</dbReference>
<dbReference type="Gene3D" id="3.40.50.150">
    <property type="entry name" value="Vaccinia Virus protein VP39"/>
    <property type="match status" value="1"/>
</dbReference>
<dbReference type="PANTHER" id="PTHR43861">
    <property type="entry name" value="TRANS-ACONITATE 2-METHYLTRANSFERASE-RELATED"/>
    <property type="match status" value="1"/>
</dbReference>
<accession>A0A101QJ29</accession>